<dbReference type="PANTHER" id="PTHR37909:SF1">
    <property type="entry name" value="S-ADENOSYL-L-METHIONINE-DEPENDENT METHYLTRANSFERASES SUPERFAMILY PROTEIN"/>
    <property type="match status" value="1"/>
</dbReference>
<dbReference type="Pfam" id="PF13578">
    <property type="entry name" value="Methyltransf_24"/>
    <property type="match status" value="1"/>
</dbReference>
<dbReference type="AlphaFoldDB" id="A0A1F7JAD0"/>
<dbReference type="STRING" id="1802067.A2966_03505"/>
<dbReference type="InterPro" id="IPR029063">
    <property type="entry name" value="SAM-dependent_MTases_sf"/>
</dbReference>
<evidence type="ECO:0000313" key="2">
    <source>
        <dbReference type="Proteomes" id="UP000176480"/>
    </source>
</evidence>
<protein>
    <recommendedName>
        <fullName evidence="3">Methyltransferase domain-containing protein</fullName>
    </recommendedName>
</protein>
<dbReference type="SUPFAM" id="SSF53335">
    <property type="entry name" value="S-adenosyl-L-methionine-dependent methyltransferases"/>
    <property type="match status" value="1"/>
</dbReference>
<evidence type="ECO:0008006" key="3">
    <source>
        <dbReference type="Google" id="ProtNLM"/>
    </source>
</evidence>
<dbReference type="PANTHER" id="PTHR37909">
    <property type="entry name" value="S-ADENOSYL-L-METHIONINE-DEPENDENT METHYLTRANSFERASES SUPERFAMILY PROTEIN"/>
    <property type="match status" value="1"/>
</dbReference>
<name>A0A1F7JAD0_9BACT</name>
<dbReference type="Gene3D" id="3.40.50.150">
    <property type="entry name" value="Vaccinia Virus protein VP39"/>
    <property type="match status" value="1"/>
</dbReference>
<proteinExistence type="predicted"/>
<dbReference type="EMBL" id="MGAR01000005">
    <property type="protein sequence ID" value="OGK52580.1"/>
    <property type="molecule type" value="Genomic_DNA"/>
</dbReference>
<sequence>MKIAIKDRTALAEYFAELGFKRGAEIGVLAGSFSAILCQVNPALELYCIDSWGMGDVKMHNYHSRMYEKAKQKLSFCNATLIRKRSMDAVGDFRDNSLDFVHIDANHSFGHVTDDITKWSMKVKTGGIVSGHDYNTAPGVKEAVDAYTTSRHLTLHLATELDNGVISWWFVNK</sequence>
<dbReference type="Proteomes" id="UP000176480">
    <property type="component" value="Unassembled WGS sequence"/>
</dbReference>
<reference evidence="1 2" key="1">
    <citation type="journal article" date="2016" name="Nat. Commun.">
        <title>Thousands of microbial genomes shed light on interconnected biogeochemical processes in an aquifer system.</title>
        <authorList>
            <person name="Anantharaman K."/>
            <person name="Brown C.T."/>
            <person name="Hug L.A."/>
            <person name="Sharon I."/>
            <person name="Castelle C.J."/>
            <person name="Probst A.J."/>
            <person name="Thomas B.C."/>
            <person name="Singh A."/>
            <person name="Wilkins M.J."/>
            <person name="Karaoz U."/>
            <person name="Brodie E.L."/>
            <person name="Williams K.H."/>
            <person name="Hubbard S.S."/>
            <person name="Banfield J.F."/>
        </authorList>
    </citation>
    <scope>NUCLEOTIDE SEQUENCE [LARGE SCALE GENOMIC DNA]</scope>
</reference>
<accession>A0A1F7JAD0</accession>
<comment type="caution">
    <text evidence="1">The sequence shown here is derived from an EMBL/GenBank/DDBJ whole genome shotgun (WGS) entry which is preliminary data.</text>
</comment>
<evidence type="ECO:0000313" key="1">
    <source>
        <dbReference type="EMBL" id="OGK52580.1"/>
    </source>
</evidence>
<organism evidence="1 2">
    <name type="scientific">Candidatus Roizmanbacteria bacterium RIFCSPLOWO2_01_FULL_41_22</name>
    <dbReference type="NCBI Taxonomy" id="1802067"/>
    <lineage>
        <taxon>Bacteria</taxon>
        <taxon>Candidatus Roizmaniibacteriota</taxon>
    </lineage>
</organism>
<gene>
    <name evidence="1" type="ORF">A2966_03505</name>
</gene>